<comment type="caution">
    <text evidence="2">The sequence shown here is derived from an EMBL/GenBank/DDBJ whole genome shotgun (WGS) entry which is preliminary data.</text>
</comment>
<accession>A0ABV3W2T1</accession>
<name>A0ABV3W2T1_9BACI</name>
<evidence type="ECO:0000313" key="2">
    <source>
        <dbReference type="EMBL" id="MEX3747475.1"/>
    </source>
</evidence>
<reference evidence="2 3" key="1">
    <citation type="submission" date="2024-07" db="EMBL/GenBank/DDBJ databases">
        <title>Characterization of a bacterium isolated from hydrolysated instant sea cucumber by whole-genome sequencing and metabolomics.</title>
        <authorList>
            <person name="Luo X."/>
            <person name="Zhang Z."/>
            <person name="Zheng Z."/>
            <person name="Zhang W."/>
            <person name="Ming T."/>
            <person name="Jiao L."/>
            <person name="Su X."/>
            <person name="Kong F."/>
            <person name="Xu J."/>
        </authorList>
    </citation>
    <scope>NUCLEOTIDE SEQUENCE [LARGE SCALE GENOMIC DNA]</scope>
    <source>
        <strain evidence="2 3">XL-2024</strain>
    </source>
</reference>
<dbReference type="Proteomes" id="UP001558534">
    <property type="component" value="Unassembled WGS sequence"/>
</dbReference>
<proteinExistence type="predicted"/>
<dbReference type="EMBL" id="JBFRHK010000016">
    <property type="protein sequence ID" value="MEX3747475.1"/>
    <property type="molecule type" value="Genomic_DNA"/>
</dbReference>
<protein>
    <submittedName>
        <fullName evidence="2">S-layer protein</fullName>
    </submittedName>
</protein>
<dbReference type="Pfam" id="PF07554">
    <property type="entry name" value="FIVAR"/>
    <property type="match status" value="4"/>
</dbReference>
<organism evidence="2 3">
    <name type="scientific">Lysinibacillus xylanilyticus</name>
    <dbReference type="NCBI Taxonomy" id="582475"/>
    <lineage>
        <taxon>Bacteria</taxon>
        <taxon>Bacillati</taxon>
        <taxon>Bacillota</taxon>
        <taxon>Bacilli</taxon>
        <taxon>Bacillales</taxon>
        <taxon>Bacillaceae</taxon>
        <taxon>Lysinibacillus</taxon>
    </lineage>
</organism>
<dbReference type="Gene3D" id="1.20.1270.90">
    <property type="entry name" value="AF1782-like"/>
    <property type="match status" value="5"/>
</dbReference>
<sequence>MIGVTKMKNKAFTTFMATAITATLVLPASTANAASNDSPLNHSIQIDEQIVAAKTKVPSGQTVTITNITKDKVITSNGQFKISQSLKPLFNTSNKTALTNAEATVVVKNGEITSVTALTLNKAGTNKKTVYFDGGDAQIAGNLTVNADYVKVQNIDIDGELIITNRVKKAITIDGVDVEETITFKPLLTRKVNWLYVSLKDIKSSKINVERSKINVTSDQPISKVDVVGKVNTFEVKANVDKLIIDVENDFSLYGEGKIEQVIVKHGAKVALDSGHQINKVQVDDKKASVILPVVNKSELSKLVSSPPYVAVSYNGNDILTTERWTTQADRSAFESVVASAGAVANNPNASQEQVSNAITHYKNALVAYQAAQKNGTKYTYGDKSSLQSLINSVQYVTVSWNNGNDVASYVPWTTQSEKDALASAVSSAQYVVNNSYSTQSDITNSISNLNYAITVYKNAQKYGTSQTNTDRSALLSLINSVQYVAVSWNNGNDVASYTPWTTQSEKDALVSAASSAQSVANNSYSTQSDISNSINNLNYAITVYKNAQKYGTYQTNADRSALSSLINSVQYVTVSVNGSELSSNVTWTTQSEKDALVNAVSYAQSVANNGYSSQSDISYAYNYLYNAISTYRSTHKSGVNYRNYVDKSWLTSLINSVQYVKTSANGDGTDVPTYEKWTTERAKRDLDRAVQNAQSVASNSYASSYEVTDAINSLDKAISIYKEAQSYGNQK</sequence>
<feature type="signal peptide" evidence="1">
    <location>
        <begin position="1"/>
        <end position="33"/>
    </location>
</feature>
<feature type="chain" id="PRO_5047026487" evidence="1">
    <location>
        <begin position="34"/>
        <end position="732"/>
    </location>
</feature>
<evidence type="ECO:0000256" key="1">
    <source>
        <dbReference type="SAM" id="SignalP"/>
    </source>
</evidence>
<gene>
    <name evidence="2" type="ORF">AB1300_20395</name>
</gene>
<dbReference type="RefSeq" id="WP_368638014.1">
    <property type="nucleotide sequence ID" value="NZ_JBFRHK010000016.1"/>
</dbReference>
<keyword evidence="1" id="KW-0732">Signal</keyword>
<evidence type="ECO:0000313" key="3">
    <source>
        <dbReference type="Proteomes" id="UP001558534"/>
    </source>
</evidence>
<keyword evidence="3" id="KW-1185">Reference proteome</keyword>